<dbReference type="AlphaFoldDB" id="A0A6A6SW10"/>
<organism evidence="2 3">
    <name type="scientific">Lophiostoma macrostomum CBS 122681</name>
    <dbReference type="NCBI Taxonomy" id="1314788"/>
    <lineage>
        <taxon>Eukaryota</taxon>
        <taxon>Fungi</taxon>
        <taxon>Dikarya</taxon>
        <taxon>Ascomycota</taxon>
        <taxon>Pezizomycotina</taxon>
        <taxon>Dothideomycetes</taxon>
        <taxon>Pleosporomycetidae</taxon>
        <taxon>Pleosporales</taxon>
        <taxon>Lophiostomataceae</taxon>
        <taxon>Lophiostoma</taxon>
    </lineage>
</organism>
<name>A0A6A6SW10_9PLEO</name>
<keyword evidence="3" id="KW-1185">Reference proteome</keyword>
<feature type="compositionally biased region" description="Acidic residues" evidence="1">
    <location>
        <begin position="368"/>
        <end position="384"/>
    </location>
</feature>
<feature type="region of interest" description="Disordered" evidence="1">
    <location>
        <begin position="1"/>
        <end position="122"/>
    </location>
</feature>
<feature type="compositionally biased region" description="Polar residues" evidence="1">
    <location>
        <begin position="105"/>
        <end position="122"/>
    </location>
</feature>
<feature type="region of interest" description="Disordered" evidence="1">
    <location>
        <begin position="339"/>
        <end position="393"/>
    </location>
</feature>
<feature type="compositionally biased region" description="Basic and acidic residues" evidence="1">
    <location>
        <begin position="34"/>
        <end position="47"/>
    </location>
</feature>
<accession>A0A6A6SW10</accession>
<evidence type="ECO:0000313" key="2">
    <source>
        <dbReference type="EMBL" id="KAF2651257.1"/>
    </source>
</evidence>
<feature type="compositionally biased region" description="Acidic residues" evidence="1">
    <location>
        <begin position="344"/>
        <end position="360"/>
    </location>
</feature>
<gene>
    <name evidence="2" type="ORF">K491DRAFT_782038</name>
</gene>
<evidence type="ECO:0000313" key="3">
    <source>
        <dbReference type="Proteomes" id="UP000799324"/>
    </source>
</evidence>
<protein>
    <submittedName>
        <fullName evidence="2">Uncharacterized protein</fullName>
    </submittedName>
</protein>
<reference evidence="2" key="1">
    <citation type="journal article" date="2020" name="Stud. Mycol.">
        <title>101 Dothideomycetes genomes: a test case for predicting lifestyles and emergence of pathogens.</title>
        <authorList>
            <person name="Haridas S."/>
            <person name="Albert R."/>
            <person name="Binder M."/>
            <person name="Bloem J."/>
            <person name="Labutti K."/>
            <person name="Salamov A."/>
            <person name="Andreopoulos B."/>
            <person name="Baker S."/>
            <person name="Barry K."/>
            <person name="Bills G."/>
            <person name="Bluhm B."/>
            <person name="Cannon C."/>
            <person name="Castanera R."/>
            <person name="Culley D."/>
            <person name="Daum C."/>
            <person name="Ezra D."/>
            <person name="Gonzalez J."/>
            <person name="Henrissat B."/>
            <person name="Kuo A."/>
            <person name="Liang C."/>
            <person name="Lipzen A."/>
            <person name="Lutzoni F."/>
            <person name="Magnuson J."/>
            <person name="Mondo S."/>
            <person name="Nolan M."/>
            <person name="Ohm R."/>
            <person name="Pangilinan J."/>
            <person name="Park H.-J."/>
            <person name="Ramirez L."/>
            <person name="Alfaro M."/>
            <person name="Sun H."/>
            <person name="Tritt A."/>
            <person name="Yoshinaga Y."/>
            <person name="Zwiers L.-H."/>
            <person name="Turgeon B."/>
            <person name="Goodwin S."/>
            <person name="Spatafora J."/>
            <person name="Crous P."/>
            <person name="Grigoriev I."/>
        </authorList>
    </citation>
    <scope>NUCLEOTIDE SEQUENCE</scope>
    <source>
        <strain evidence="2">CBS 122681</strain>
    </source>
</reference>
<dbReference type="EMBL" id="MU004431">
    <property type="protein sequence ID" value="KAF2651257.1"/>
    <property type="molecule type" value="Genomic_DNA"/>
</dbReference>
<proteinExistence type="predicted"/>
<dbReference type="Proteomes" id="UP000799324">
    <property type="component" value="Unassembled WGS sequence"/>
</dbReference>
<sequence>MDFETFANSWADPVPEDPNKTRDLSGVPRPCPSGRRDFRFNRPKIDPRLTAALNREKMDGEAARTAGNRMGTPLAGRAGLASSVGSSLERGDRLEASKSVRPPLSIQSSAHMKASPSIQPSTDSLKHINMQTQVPATRAHAPETITRGYDGDCDDDGSSVDSIMSADAQPFDADAHDAVTATGTMDVWPGDEEFVSHLDDEQLARYAQAVELGYSRDDRKKFVEDEHADMLKDIMRGDGDATNTNNFDDPDLSDEERLALKIRAIVKWEDELGIAPSSRYTEAELQEMSSEQLDTQFQKVRSAWEIAQGEKDRQTNLEKFHAMERVKFAVATEHEKHNRFDLTANEDSDYGQQGSDDECDSGTSDVAEFSDNDDEGSDDEDEDSAVLFKGRGK</sequence>
<evidence type="ECO:0000256" key="1">
    <source>
        <dbReference type="SAM" id="MobiDB-lite"/>
    </source>
</evidence>
<feature type="compositionally biased region" description="Basic and acidic residues" evidence="1">
    <location>
        <begin position="89"/>
        <end position="98"/>
    </location>
</feature>